<evidence type="ECO:0000313" key="2">
    <source>
        <dbReference type="EMBL" id="KZS41432.1"/>
    </source>
</evidence>
<accession>A0A163BIE6</accession>
<dbReference type="Proteomes" id="UP000076715">
    <property type="component" value="Unassembled WGS sequence"/>
</dbReference>
<keyword evidence="3" id="KW-1185">Reference proteome</keyword>
<dbReference type="RefSeq" id="WP_066312302.1">
    <property type="nucleotide sequence ID" value="NZ_LQRT01000005.1"/>
</dbReference>
<reference evidence="2 3" key="1">
    <citation type="submission" date="2016-01" db="EMBL/GenBank/DDBJ databases">
        <title>The draft genome sequence of Aquimarina sp. RZW4-3-2.</title>
        <authorList>
            <person name="Wang Y."/>
        </authorList>
    </citation>
    <scope>NUCLEOTIDE SEQUENCE [LARGE SCALE GENOMIC DNA]</scope>
    <source>
        <strain evidence="2 3">RZW4-3-2</strain>
    </source>
</reference>
<evidence type="ECO:0000256" key="1">
    <source>
        <dbReference type="SAM" id="SignalP"/>
    </source>
</evidence>
<organism evidence="2 3">
    <name type="scientific">Aquimarina aggregata</name>
    <dbReference type="NCBI Taxonomy" id="1642818"/>
    <lineage>
        <taxon>Bacteria</taxon>
        <taxon>Pseudomonadati</taxon>
        <taxon>Bacteroidota</taxon>
        <taxon>Flavobacteriia</taxon>
        <taxon>Flavobacteriales</taxon>
        <taxon>Flavobacteriaceae</taxon>
        <taxon>Aquimarina</taxon>
    </lineage>
</organism>
<gene>
    <name evidence="2" type="ORF">AWE51_22275</name>
</gene>
<dbReference type="AlphaFoldDB" id="A0A163BIE6"/>
<dbReference type="OrthoDB" id="758388at2"/>
<proteinExistence type="predicted"/>
<sequence length="398" mass="43436">MKKYIFIIVLLSVTVINAQNFDNLIANYGINKSITWFSSNYGSGFGHRIINHDPGGQTLLKFQGRHNSATWLDYMTLTSRGRLGLGTTTPSSLLTLDSPGTTELTISGDHTGAINAGLVLKARSSVNQRGLGMFMYDTGGQNEWFAGRPYSGSDTFVIYRRDNITNHDVLTSSLSHNTGNKVTKALFSINNKGNVGIGTKTPSNAQGWHGALDVRGASHSKILATSNTAGVKTGIFSHGANWKGVVGRLGTESNHDLRLMAGYGKDQITIKTNGNVGIGTTIPDARLAVKGSIHAEEVKIDLSVPAPDYVFKKDYSLLSIKEVEKHIKENGHLPNIPSAKTMENDGVELGIMNMKLLEKIEELTLYTIAQQKEIELLKNQNLKIEVLEKILNELLEKN</sequence>
<evidence type="ECO:0000313" key="3">
    <source>
        <dbReference type="Proteomes" id="UP000076715"/>
    </source>
</evidence>
<dbReference type="EMBL" id="LQRT01000005">
    <property type="protein sequence ID" value="KZS41432.1"/>
    <property type="molecule type" value="Genomic_DNA"/>
</dbReference>
<evidence type="ECO:0008006" key="4">
    <source>
        <dbReference type="Google" id="ProtNLM"/>
    </source>
</evidence>
<feature type="signal peptide" evidence="1">
    <location>
        <begin position="1"/>
        <end position="18"/>
    </location>
</feature>
<name>A0A163BIE6_9FLAO</name>
<dbReference type="STRING" id="1642818.AWE51_22275"/>
<feature type="chain" id="PRO_5007841780" description="Peptidase S74 domain-containing protein" evidence="1">
    <location>
        <begin position="19"/>
        <end position="398"/>
    </location>
</feature>
<protein>
    <recommendedName>
        <fullName evidence="4">Peptidase S74 domain-containing protein</fullName>
    </recommendedName>
</protein>
<keyword evidence="1" id="KW-0732">Signal</keyword>
<comment type="caution">
    <text evidence="2">The sequence shown here is derived from an EMBL/GenBank/DDBJ whole genome shotgun (WGS) entry which is preliminary data.</text>
</comment>